<proteinExistence type="predicted"/>
<evidence type="ECO:0008006" key="3">
    <source>
        <dbReference type="Google" id="ProtNLM"/>
    </source>
</evidence>
<keyword evidence="2" id="KW-1185">Reference proteome</keyword>
<dbReference type="OrthoDB" id="6129633at2759"/>
<dbReference type="EMBL" id="BGPR01030411">
    <property type="protein sequence ID" value="GBO02924.1"/>
    <property type="molecule type" value="Genomic_DNA"/>
</dbReference>
<protein>
    <recommendedName>
        <fullName evidence="3">HAT C-terminal dimerisation domain-containing protein</fullName>
    </recommendedName>
</protein>
<organism evidence="1 2">
    <name type="scientific">Araneus ventricosus</name>
    <name type="common">Orbweaver spider</name>
    <name type="synonym">Epeira ventricosa</name>
    <dbReference type="NCBI Taxonomy" id="182803"/>
    <lineage>
        <taxon>Eukaryota</taxon>
        <taxon>Metazoa</taxon>
        <taxon>Ecdysozoa</taxon>
        <taxon>Arthropoda</taxon>
        <taxon>Chelicerata</taxon>
        <taxon>Arachnida</taxon>
        <taxon>Araneae</taxon>
        <taxon>Araneomorphae</taxon>
        <taxon>Entelegynae</taxon>
        <taxon>Araneoidea</taxon>
        <taxon>Araneidae</taxon>
        <taxon>Araneus</taxon>
    </lineage>
</organism>
<evidence type="ECO:0000313" key="1">
    <source>
        <dbReference type="EMBL" id="GBO02924.1"/>
    </source>
</evidence>
<dbReference type="AlphaFoldDB" id="A0A4Y2TTE5"/>
<comment type="caution">
    <text evidence="1">The sequence shown here is derived from an EMBL/GenBank/DDBJ whole genome shotgun (WGS) entry which is preliminary data.</text>
</comment>
<gene>
    <name evidence="1" type="ORF">AVEN_208016_1</name>
</gene>
<accession>A0A4Y2TTE5</accession>
<dbReference type="Proteomes" id="UP000499080">
    <property type="component" value="Unassembled WGS sequence"/>
</dbReference>
<evidence type="ECO:0000313" key="2">
    <source>
        <dbReference type="Proteomes" id="UP000499080"/>
    </source>
</evidence>
<sequence>MYSLSGYGFYPSPFAQEHINSGMPVIALPSMNTSQNFQASAMQIQNQRQYQQKASHLSYVNLPFPWTEKYNSKTRYVCDSTSHFSQNNFLQSSSGLQPKIRITDNNPLEFFCEAHSSVPYVSKTRGIPQNSVQNIANKTGSLISKKCPFFSTVKNGSDSDYLANLKDKSIQTCENCSNICRSESIRKNSSFASHKQKTVKKRIRDKSRRTVKQLLACVKSQNLEREVCSCRNNVADFSILRHQLATNEKSDGLLINNNVIVSSCLANRDHAFCLPGTSAPVERVFSLMKNAWTDDRGLMKKFTVKGLRTCKINIGIACEDFCNTIKNKKDFLEKVPANEKYM</sequence>
<reference evidence="1 2" key="1">
    <citation type="journal article" date="2019" name="Sci. Rep.">
        <title>Orb-weaving spider Araneus ventricosus genome elucidates the spidroin gene catalogue.</title>
        <authorList>
            <person name="Kono N."/>
            <person name="Nakamura H."/>
            <person name="Ohtoshi R."/>
            <person name="Moran D.A.P."/>
            <person name="Shinohara A."/>
            <person name="Yoshida Y."/>
            <person name="Fujiwara M."/>
            <person name="Mori M."/>
            <person name="Tomita M."/>
            <person name="Arakawa K."/>
        </authorList>
    </citation>
    <scope>NUCLEOTIDE SEQUENCE [LARGE SCALE GENOMIC DNA]</scope>
</reference>
<name>A0A4Y2TTE5_ARAVE</name>